<proteinExistence type="predicted"/>
<name>A0A0J1B8Z4_9TREE</name>
<accession>A0A0J1B8Z4</accession>
<evidence type="ECO:0000256" key="2">
    <source>
        <dbReference type="SAM" id="Phobius"/>
    </source>
</evidence>
<gene>
    <name evidence="3" type="ORF">CC85DRAFT_283790</name>
</gene>
<feature type="transmembrane region" description="Helical" evidence="2">
    <location>
        <begin position="47"/>
        <end position="68"/>
    </location>
</feature>
<dbReference type="Proteomes" id="UP000053611">
    <property type="component" value="Unassembled WGS sequence"/>
</dbReference>
<keyword evidence="2" id="KW-1133">Transmembrane helix</keyword>
<dbReference type="STRING" id="879819.A0A0J1B8Z4"/>
<dbReference type="AlphaFoldDB" id="A0A0J1B8Z4"/>
<dbReference type="OrthoDB" id="2574290at2759"/>
<evidence type="ECO:0000256" key="1">
    <source>
        <dbReference type="SAM" id="MobiDB-lite"/>
    </source>
</evidence>
<dbReference type="GeneID" id="28983105"/>
<dbReference type="EMBL" id="KQ087188">
    <property type="protein sequence ID" value="KLT44274.1"/>
    <property type="molecule type" value="Genomic_DNA"/>
</dbReference>
<feature type="region of interest" description="Disordered" evidence="1">
    <location>
        <begin position="143"/>
        <end position="205"/>
    </location>
</feature>
<feature type="transmembrane region" description="Helical" evidence="2">
    <location>
        <begin position="88"/>
        <end position="107"/>
    </location>
</feature>
<protein>
    <submittedName>
        <fullName evidence="3">Uncharacterized protein</fullName>
    </submittedName>
</protein>
<keyword evidence="4" id="KW-1185">Reference proteome</keyword>
<keyword evidence="2" id="KW-0472">Membrane</keyword>
<evidence type="ECO:0000313" key="4">
    <source>
        <dbReference type="Proteomes" id="UP000053611"/>
    </source>
</evidence>
<reference evidence="3 4" key="1">
    <citation type="submission" date="2015-03" db="EMBL/GenBank/DDBJ databases">
        <title>Genomics and transcriptomics of the oil-accumulating basidiomycete yeast T. oleaginosus allow insights into substrate utilization and the diverse evolutionary trajectories of mating systems in fungi.</title>
        <authorList>
            <consortium name="DOE Joint Genome Institute"/>
            <person name="Kourist R."/>
            <person name="Kracht O."/>
            <person name="Bracharz F."/>
            <person name="Lipzen A."/>
            <person name="Nolan M."/>
            <person name="Ohm R."/>
            <person name="Grigoriev I."/>
            <person name="Sun S."/>
            <person name="Heitman J."/>
            <person name="Bruck T."/>
            <person name="Nowrousian M."/>
        </authorList>
    </citation>
    <scope>NUCLEOTIDE SEQUENCE [LARGE SCALE GENOMIC DNA]</scope>
    <source>
        <strain evidence="3 4">IBC0246</strain>
    </source>
</reference>
<sequence>MDNSGPLERGSLPSNMFEMDVVKDALQRRIDAGDITREDIETLRKSYTWVSACTAIGMLSGLPMYIAMGRRVPRLSVPFKIFCASGTSMINTFLGFTIGGAAASWEVHRKMPDTRRKLAVFEEIALDARRAIAEHRAGIPDGTVISHRAGVPMNDQFTPPDEVRRAAGSEMDRRAQDGDDEQARKRREFEDMLERERKGGSEKKW</sequence>
<feature type="compositionally biased region" description="Basic and acidic residues" evidence="1">
    <location>
        <begin position="161"/>
        <end position="205"/>
    </location>
</feature>
<evidence type="ECO:0000313" key="3">
    <source>
        <dbReference type="EMBL" id="KLT44274.1"/>
    </source>
</evidence>
<keyword evidence="2" id="KW-0812">Transmembrane</keyword>
<organism evidence="3 4">
    <name type="scientific">Cutaneotrichosporon oleaginosum</name>
    <dbReference type="NCBI Taxonomy" id="879819"/>
    <lineage>
        <taxon>Eukaryota</taxon>
        <taxon>Fungi</taxon>
        <taxon>Dikarya</taxon>
        <taxon>Basidiomycota</taxon>
        <taxon>Agaricomycotina</taxon>
        <taxon>Tremellomycetes</taxon>
        <taxon>Trichosporonales</taxon>
        <taxon>Trichosporonaceae</taxon>
        <taxon>Cutaneotrichosporon</taxon>
    </lineage>
</organism>
<dbReference type="RefSeq" id="XP_018280765.1">
    <property type="nucleotide sequence ID" value="XM_018422502.1"/>
</dbReference>